<evidence type="ECO:0000313" key="3">
    <source>
        <dbReference type="EMBL" id="SFO90833.1"/>
    </source>
</evidence>
<keyword evidence="1" id="KW-0812">Transmembrane</keyword>
<organism evidence="3 4">
    <name type="scientific">Halolactibacillus halophilus</name>
    <dbReference type="NCBI Taxonomy" id="306540"/>
    <lineage>
        <taxon>Bacteria</taxon>
        <taxon>Bacillati</taxon>
        <taxon>Bacillota</taxon>
        <taxon>Bacilli</taxon>
        <taxon>Bacillales</taxon>
        <taxon>Bacillaceae</taxon>
        <taxon>Halolactibacillus</taxon>
    </lineage>
</organism>
<gene>
    <name evidence="2" type="ORF">HHA03_01240</name>
    <name evidence="3" type="ORF">SAMN05421839_101137</name>
</gene>
<accession>A0A1I5L0Y4</accession>
<dbReference type="Proteomes" id="UP000321547">
    <property type="component" value="Unassembled WGS sequence"/>
</dbReference>
<evidence type="ECO:0000313" key="4">
    <source>
        <dbReference type="Proteomes" id="UP000242243"/>
    </source>
</evidence>
<evidence type="ECO:0000256" key="1">
    <source>
        <dbReference type="SAM" id="Phobius"/>
    </source>
</evidence>
<evidence type="ECO:0000313" key="2">
    <source>
        <dbReference type="EMBL" id="GEM00592.1"/>
    </source>
</evidence>
<dbReference type="Proteomes" id="UP000242243">
    <property type="component" value="Unassembled WGS sequence"/>
</dbReference>
<keyword evidence="1" id="KW-1133">Transmembrane helix</keyword>
<sequence>MKIKWGKNETLIVLIIVAVFGFVFYYGSDYLIEPLNEELEATEQTLSEHRLVLQQAAINEQSENALKQEAETVRNNLPTEESVDQIVETLFDLETATGVSIASINLNGTGFTEDAAFYPAGVSAIHYQVLLSSDDITQIESYIQRLEEVNRLVEITELDILKQGETQTEATLTVRAFYNESILIE</sequence>
<dbReference type="InterPro" id="IPR014717">
    <property type="entry name" value="Transl_elong_EF1B/ribsomal_bS6"/>
</dbReference>
<dbReference type="AlphaFoldDB" id="A0A1I5L0Y4"/>
<reference evidence="3 4" key="1">
    <citation type="submission" date="2016-10" db="EMBL/GenBank/DDBJ databases">
        <authorList>
            <person name="de Groot N.N."/>
        </authorList>
    </citation>
    <scope>NUCLEOTIDE SEQUENCE [LARGE SCALE GENOMIC DNA]</scope>
    <source>
        <strain evidence="3 4">DSM 17073</strain>
    </source>
</reference>
<name>A0A1I5L0Y4_9BACI</name>
<feature type="transmembrane region" description="Helical" evidence="1">
    <location>
        <begin position="12"/>
        <end position="28"/>
    </location>
</feature>
<dbReference type="STRING" id="306540.SAMN05421839_101137"/>
<evidence type="ECO:0008006" key="6">
    <source>
        <dbReference type="Google" id="ProtNLM"/>
    </source>
</evidence>
<reference evidence="2 5" key="2">
    <citation type="submission" date="2019-07" db="EMBL/GenBank/DDBJ databases">
        <title>Whole genome shotgun sequence of Halolactibacillus halophilus NBRC 100868.</title>
        <authorList>
            <person name="Hosoyama A."/>
            <person name="Uohara A."/>
            <person name="Ohji S."/>
            <person name="Ichikawa N."/>
        </authorList>
    </citation>
    <scope>NUCLEOTIDE SEQUENCE [LARGE SCALE GENOMIC DNA]</scope>
    <source>
        <strain evidence="2 5">NBRC 100868</strain>
    </source>
</reference>
<dbReference type="EMBL" id="FOXC01000001">
    <property type="protein sequence ID" value="SFO90833.1"/>
    <property type="molecule type" value="Genomic_DNA"/>
</dbReference>
<proteinExistence type="predicted"/>
<dbReference type="RefSeq" id="WP_089829336.1">
    <property type="nucleotide sequence ID" value="NZ_BJWI01000001.1"/>
</dbReference>
<protein>
    <recommendedName>
        <fullName evidence="6">Tfp pilus assembly protein PilO</fullName>
    </recommendedName>
</protein>
<evidence type="ECO:0000313" key="5">
    <source>
        <dbReference type="Proteomes" id="UP000321547"/>
    </source>
</evidence>
<dbReference type="OrthoDB" id="2970773at2"/>
<keyword evidence="1" id="KW-0472">Membrane</keyword>
<keyword evidence="5" id="KW-1185">Reference proteome</keyword>
<dbReference type="Gene3D" id="3.30.70.60">
    <property type="match status" value="1"/>
</dbReference>
<dbReference type="EMBL" id="BJWI01000001">
    <property type="protein sequence ID" value="GEM00592.1"/>
    <property type="molecule type" value="Genomic_DNA"/>
</dbReference>